<keyword evidence="3" id="KW-1185">Reference proteome</keyword>
<evidence type="ECO:0000313" key="2">
    <source>
        <dbReference type="EMBL" id="PWN86490.1"/>
    </source>
</evidence>
<evidence type="ECO:0000313" key="3">
    <source>
        <dbReference type="Proteomes" id="UP000245768"/>
    </source>
</evidence>
<dbReference type="GeneID" id="37044949"/>
<name>A0A316Y8E9_9BASI</name>
<feature type="transmembrane region" description="Helical" evidence="1">
    <location>
        <begin position="6"/>
        <end position="26"/>
    </location>
</feature>
<dbReference type="Proteomes" id="UP000245768">
    <property type="component" value="Unassembled WGS sequence"/>
</dbReference>
<keyword evidence="1" id="KW-1133">Transmembrane helix</keyword>
<evidence type="ECO:0000256" key="1">
    <source>
        <dbReference type="SAM" id="Phobius"/>
    </source>
</evidence>
<accession>A0A316Y8E9</accession>
<dbReference type="InParanoid" id="A0A316Y8E9"/>
<dbReference type="EMBL" id="KZ819645">
    <property type="protein sequence ID" value="PWN86490.1"/>
    <property type="molecule type" value="Genomic_DNA"/>
</dbReference>
<dbReference type="RefSeq" id="XP_025373688.1">
    <property type="nucleotide sequence ID" value="XM_025523033.1"/>
</dbReference>
<sequence length="57" mass="5896">MTSSTATIVPSVAIGLAAIVVAIISWKQYCVSNQYENEIGSSASLIIAIAQLAQEGL</sequence>
<gene>
    <name evidence="2" type="ORF">FA10DRAFT_270184</name>
</gene>
<keyword evidence="1" id="KW-0472">Membrane</keyword>
<keyword evidence="1" id="KW-0812">Transmembrane</keyword>
<protein>
    <submittedName>
        <fullName evidence="2">Uncharacterized protein</fullName>
    </submittedName>
</protein>
<organism evidence="2 3">
    <name type="scientific">Acaromyces ingoldii</name>
    <dbReference type="NCBI Taxonomy" id="215250"/>
    <lineage>
        <taxon>Eukaryota</taxon>
        <taxon>Fungi</taxon>
        <taxon>Dikarya</taxon>
        <taxon>Basidiomycota</taxon>
        <taxon>Ustilaginomycotina</taxon>
        <taxon>Exobasidiomycetes</taxon>
        <taxon>Exobasidiales</taxon>
        <taxon>Cryptobasidiaceae</taxon>
        <taxon>Acaromyces</taxon>
    </lineage>
</organism>
<dbReference type="AlphaFoldDB" id="A0A316Y8E9"/>
<reference evidence="2 3" key="1">
    <citation type="journal article" date="2018" name="Mol. Biol. Evol.">
        <title>Broad Genomic Sampling Reveals a Smut Pathogenic Ancestry of the Fungal Clade Ustilaginomycotina.</title>
        <authorList>
            <person name="Kijpornyongpan T."/>
            <person name="Mondo S.J."/>
            <person name="Barry K."/>
            <person name="Sandor L."/>
            <person name="Lee J."/>
            <person name="Lipzen A."/>
            <person name="Pangilinan J."/>
            <person name="LaButti K."/>
            <person name="Hainaut M."/>
            <person name="Henrissat B."/>
            <person name="Grigoriev I.V."/>
            <person name="Spatafora J.W."/>
            <person name="Aime M.C."/>
        </authorList>
    </citation>
    <scope>NUCLEOTIDE SEQUENCE [LARGE SCALE GENOMIC DNA]</scope>
    <source>
        <strain evidence="2 3">MCA 4198</strain>
    </source>
</reference>
<proteinExistence type="predicted"/>